<gene>
    <name evidence="1" type="ORF">ACFFSY_12200</name>
</gene>
<reference evidence="1 2" key="1">
    <citation type="submission" date="2024-09" db="EMBL/GenBank/DDBJ databases">
        <authorList>
            <person name="Sun Q."/>
            <person name="Mori K."/>
        </authorList>
    </citation>
    <scope>NUCLEOTIDE SEQUENCE [LARGE SCALE GENOMIC DNA]</scope>
    <source>
        <strain evidence="1 2">TISTR 2452</strain>
    </source>
</reference>
<name>A0ABV5KRF2_9BACL</name>
<dbReference type="EMBL" id="JBHMDO010000022">
    <property type="protein sequence ID" value="MFB9326677.1"/>
    <property type="molecule type" value="Genomic_DNA"/>
</dbReference>
<dbReference type="RefSeq" id="WP_377494202.1">
    <property type="nucleotide sequence ID" value="NZ_JBHMDO010000022.1"/>
</dbReference>
<proteinExistence type="predicted"/>
<evidence type="ECO:0000313" key="2">
    <source>
        <dbReference type="Proteomes" id="UP001589747"/>
    </source>
</evidence>
<comment type="caution">
    <text evidence="1">The sequence shown here is derived from an EMBL/GenBank/DDBJ whole genome shotgun (WGS) entry which is preliminary data.</text>
</comment>
<accession>A0ABV5KRF2</accession>
<evidence type="ECO:0000313" key="1">
    <source>
        <dbReference type="EMBL" id="MFB9326677.1"/>
    </source>
</evidence>
<sequence>MAAILLPQQVFNVPAGVSKSYFENLTGPVNASVTVQNNSTFSVTLILTHANGPTINYVIPAAQSLTVVVPGLLLAGLFSNGGGATFGYIQVAVATL</sequence>
<keyword evidence="2" id="KW-1185">Reference proteome</keyword>
<dbReference type="Proteomes" id="UP001589747">
    <property type="component" value="Unassembled WGS sequence"/>
</dbReference>
<evidence type="ECO:0008006" key="3">
    <source>
        <dbReference type="Google" id="ProtNLM"/>
    </source>
</evidence>
<protein>
    <recommendedName>
        <fullName evidence="3">DUF3992 domain-containing protein</fullName>
    </recommendedName>
</protein>
<organism evidence="1 2">
    <name type="scientific">Paenibacillus aurantiacus</name>
    <dbReference type="NCBI Taxonomy" id="1936118"/>
    <lineage>
        <taxon>Bacteria</taxon>
        <taxon>Bacillati</taxon>
        <taxon>Bacillota</taxon>
        <taxon>Bacilli</taxon>
        <taxon>Bacillales</taxon>
        <taxon>Paenibacillaceae</taxon>
        <taxon>Paenibacillus</taxon>
    </lineage>
</organism>